<name>M3D4U9_SPHMS</name>
<accession>M3D4U9</accession>
<proteinExistence type="predicted"/>
<protein>
    <submittedName>
        <fullName evidence="2">Uncharacterized protein</fullName>
    </submittedName>
</protein>
<evidence type="ECO:0000313" key="3">
    <source>
        <dbReference type="Proteomes" id="UP000016931"/>
    </source>
</evidence>
<dbReference type="AlphaFoldDB" id="M3D4U9"/>
<reference evidence="2 3" key="1">
    <citation type="journal article" date="2012" name="PLoS Pathog.">
        <title>Diverse lifestyles and strategies of plant pathogenesis encoded in the genomes of eighteen Dothideomycetes fungi.</title>
        <authorList>
            <person name="Ohm R.A."/>
            <person name="Feau N."/>
            <person name="Henrissat B."/>
            <person name="Schoch C.L."/>
            <person name="Horwitz B.A."/>
            <person name="Barry K.W."/>
            <person name="Condon B.J."/>
            <person name="Copeland A.C."/>
            <person name="Dhillon B."/>
            <person name="Glaser F."/>
            <person name="Hesse C.N."/>
            <person name="Kosti I."/>
            <person name="LaButti K."/>
            <person name="Lindquist E.A."/>
            <person name="Lucas S."/>
            <person name="Salamov A.A."/>
            <person name="Bradshaw R.E."/>
            <person name="Ciuffetti L."/>
            <person name="Hamelin R.C."/>
            <person name="Kema G.H.J."/>
            <person name="Lawrence C."/>
            <person name="Scott J.A."/>
            <person name="Spatafora J.W."/>
            <person name="Turgeon B.G."/>
            <person name="de Wit P.J.G.M."/>
            <person name="Zhong S."/>
            <person name="Goodwin S.B."/>
            <person name="Grigoriev I.V."/>
        </authorList>
    </citation>
    <scope>NUCLEOTIDE SEQUENCE [LARGE SCALE GENOMIC DNA]</scope>
    <source>
        <strain evidence="2 3">SO2202</strain>
    </source>
</reference>
<evidence type="ECO:0000256" key="1">
    <source>
        <dbReference type="SAM" id="MobiDB-lite"/>
    </source>
</evidence>
<feature type="region of interest" description="Disordered" evidence="1">
    <location>
        <begin position="77"/>
        <end position="104"/>
    </location>
</feature>
<dbReference type="GeneID" id="27902157"/>
<dbReference type="OrthoDB" id="10339616at2759"/>
<dbReference type="RefSeq" id="XP_016761351.1">
    <property type="nucleotide sequence ID" value="XM_016905020.1"/>
</dbReference>
<dbReference type="EMBL" id="KB456263">
    <property type="protein sequence ID" value="EMF13230.1"/>
    <property type="molecule type" value="Genomic_DNA"/>
</dbReference>
<gene>
    <name evidence="2" type="ORF">SEPMUDRAFT_148596</name>
</gene>
<dbReference type="HOGENOM" id="CLU_1042687_0_0_1"/>
<dbReference type="Proteomes" id="UP000016931">
    <property type="component" value="Unassembled WGS sequence"/>
</dbReference>
<organism evidence="2 3">
    <name type="scientific">Sphaerulina musiva (strain SO2202)</name>
    <name type="common">Poplar stem canker fungus</name>
    <name type="synonym">Septoria musiva</name>
    <dbReference type="NCBI Taxonomy" id="692275"/>
    <lineage>
        <taxon>Eukaryota</taxon>
        <taxon>Fungi</taxon>
        <taxon>Dikarya</taxon>
        <taxon>Ascomycota</taxon>
        <taxon>Pezizomycotina</taxon>
        <taxon>Dothideomycetes</taxon>
        <taxon>Dothideomycetidae</taxon>
        <taxon>Mycosphaerellales</taxon>
        <taxon>Mycosphaerellaceae</taxon>
        <taxon>Sphaerulina</taxon>
    </lineage>
</organism>
<keyword evidence="3" id="KW-1185">Reference proteome</keyword>
<evidence type="ECO:0000313" key="2">
    <source>
        <dbReference type="EMBL" id="EMF13230.1"/>
    </source>
</evidence>
<sequence length="267" mass="30422">MTPFKQIRAFIVRCSPRASRARQKLRVEAAAEQRLSSRDLDMQLSPTLEQASASFSEWTDEGESGWNGEPPELQYSSSPIKYDTHRPATARSNRGVSPTPKGRGVCRQQVLDSAHLTALNHQLAAYLEKAESDLSRKHIVIAEMEDDLNALWETAIKHQSKHLELKQENARLTEVVGLLTTSKWRPMRELKRRLLHVESRATIAESQVARMKEVLAAQVKERTELHKEAYELWDAILMTGEQAGARDRADRAMDRLSIRFDFEDGHI</sequence>